<sequence length="372" mass="39619">MSVKGWCPGAYRPMMSGDGLIVRVRPRLGRLTRAQMLGLCDISQSHGNGIIDLTSRANLQLRGINKDGHQGVLNALLALDLLDDTPEAEARRNIAVTPLWTDGDLTTRLHDLICDGLSDLPDLPAKMGIAVDTGPRPVLTDTSADFRFERSETGELLLRADGAPAGKAVTESDALQTLVEFANWFVDTNGPTAGRMAGHLKTTPLPDIWQDTSTVPAGDRLCPGPAIGGTVYGAPFGSIDAKALTALVHDSHTTALRLTPWRLFLLEQAQPCDAQGFVTDGADPLLRVHACPGAPACAAATVETRMIARDLAARYPGTLHISGCAKGCAHPRPAATTIVGHNDTFDLVEQGHPWDQPRQRGLSATDLMTIKA</sequence>
<keyword evidence="9" id="KW-1185">Reference proteome</keyword>
<dbReference type="InterPro" id="IPR005117">
    <property type="entry name" value="NiRdtase/SiRdtase_haem-b_fer"/>
</dbReference>
<feature type="domain" description="Nitrite/Sulfite reductase ferredoxin-like" evidence="7">
    <location>
        <begin position="13"/>
        <end position="78"/>
    </location>
</feature>
<protein>
    <submittedName>
        <fullName evidence="8">Cobalamin biosynthesis protein CobG</fullName>
    </submittedName>
</protein>
<organism evidence="8 9">
    <name type="scientific">Tateyamaria armeniaca</name>
    <dbReference type="NCBI Taxonomy" id="2518930"/>
    <lineage>
        <taxon>Bacteria</taxon>
        <taxon>Pseudomonadati</taxon>
        <taxon>Pseudomonadota</taxon>
        <taxon>Alphaproteobacteria</taxon>
        <taxon>Rhodobacterales</taxon>
        <taxon>Roseobacteraceae</taxon>
        <taxon>Tateyamaria</taxon>
    </lineage>
</organism>
<dbReference type="PANTHER" id="PTHR32439:SF9">
    <property type="entry name" value="BLR3264 PROTEIN"/>
    <property type="match status" value="1"/>
</dbReference>
<evidence type="ECO:0000259" key="7">
    <source>
        <dbReference type="Pfam" id="PF03460"/>
    </source>
</evidence>
<dbReference type="Pfam" id="PF03460">
    <property type="entry name" value="NIR_SIR_ferr"/>
    <property type="match status" value="1"/>
</dbReference>
<dbReference type="SUPFAM" id="SSF56014">
    <property type="entry name" value="Nitrite and sulphite reductase 4Fe-4S domain-like"/>
    <property type="match status" value="1"/>
</dbReference>
<comment type="caution">
    <text evidence="8">The sequence shown here is derived from an EMBL/GenBank/DDBJ whole genome shotgun (WGS) entry which is preliminary data.</text>
</comment>
<dbReference type="RefSeq" id="WP_407592281.1">
    <property type="nucleotide sequence ID" value="NZ_JBHDIY010000002.1"/>
</dbReference>
<dbReference type="InterPro" id="IPR051329">
    <property type="entry name" value="NIR_SIR_4Fe-4S"/>
</dbReference>
<name>A0ABW8UTF9_9RHOB</name>
<dbReference type="Gene3D" id="3.30.413.10">
    <property type="entry name" value="Sulfite Reductase Hemoprotein, domain 1"/>
    <property type="match status" value="2"/>
</dbReference>
<dbReference type="PANTHER" id="PTHR32439">
    <property type="entry name" value="FERREDOXIN--NITRITE REDUCTASE, CHLOROPLASTIC"/>
    <property type="match status" value="1"/>
</dbReference>
<evidence type="ECO:0000256" key="4">
    <source>
        <dbReference type="ARBA" id="ARBA00023002"/>
    </source>
</evidence>
<evidence type="ECO:0000256" key="6">
    <source>
        <dbReference type="ARBA" id="ARBA00023014"/>
    </source>
</evidence>
<keyword evidence="3" id="KW-0479">Metal-binding</keyword>
<evidence type="ECO:0000256" key="2">
    <source>
        <dbReference type="ARBA" id="ARBA00022617"/>
    </source>
</evidence>
<keyword evidence="1" id="KW-0004">4Fe-4S</keyword>
<dbReference type="EMBL" id="JBHDIY010000002">
    <property type="protein sequence ID" value="MFL4470425.1"/>
    <property type="molecule type" value="Genomic_DNA"/>
</dbReference>
<evidence type="ECO:0000256" key="3">
    <source>
        <dbReference type="ARBA" id="ARBA00022723"/>
    </source>
</evidence>
<dbReference type="SUPFAM" id="SSF55124">
    <property type="entry name" value="Nitrite/Sulfite reductase N-terminal domain-like"/>
    <property type="match status" value="1"/>
</dbReference>
<keyword evidence="2" id="KW-0349">Heme</keyword>
<dbReference type="InterPro" id="IPR045854">
    <property type="entry name" value="NO2/SO3_Rdtase_4Fe4S_sf"/>
</dbReference>
<evidence type="ECO:0000313" key="9">
    <source>
        <dbReference type="Proteomes" id="UP001627408"/>
    </source>
</evidence>
<reference evidence="8 9" key="1">
    <citation type="submission" date="2024-08" db="EMBL/GenBank/DDBJ databases">
        <title>Tateyamaria sp. nov., isolated from marine algae.</title>
        <authorList>
            <person name="Choi B.J."/>
            <person name="Kim J.M."/>
            <person name="Lee J.K."/>
            <person name="Choi D.G."/>
            <person name="Bayburt H."/>
            <person name="Baek J.H."/>
            <person name="Han D.M."/>
            <person name="Jeon C.O."/>
        </authorList>
    </citation>
    <scope>NUCLEOTIDE SEQUENCE [LARGE SCALE GENOMIC DNA]</scope>
    <source>
        <strain evidence="8 9">KMU-156</strain>
    </source>
</reference>
<keyword evidence="4" id="KW-0560">Oxidoreductase</keyword>
<dbReference type="Gene3D" id="3.90.480.10">
    <property type="entry name" value="Sulfite Reductase Hemoprotein,Domain 2"/>
    <property type="match status" value="1"/>
</dbReference>
<dbReference type="Proteomes" id="UP001627408">
    <property type="component" value="Unassembled WGS sequence"/>
</dbReference>
<evidence type="ECO:0000313" key="8">
    <source>
        <dbReference type="EMBL" id="MFL4470425.1"/>
    </source>
</evidence>
<gene>
    <name evidence="8" type="ORF">ACERZ8_11255</name>
</gene>
<evidence type="ECO:0000256" key="5">
    <source>
        <dbReference type="ARBA" id="ARBA00023004"/>
    </source>
</evidence>
<keyword evidence="6" id="KW-0411">Iron-sulfur</keyword>
<keyword evidence="5" id="KW-0408">Iron</keyword>
<evidence type="ECO:0000256" key="1">
    <source>
        <dbReference type="ARBA" id="ARBA00022485"/>
    </source>
</evidence>
<proteinExistence type="predicted"/>
<dbReference type="InterPro" id="IPR036136">
    <property type="entry name" value="Nit/Sulf_reduc_fer-like_dom_sf"/>
</dbReference>
<accession>A0ABW8UTF9</accession>